<dbReference type="GO" id="GO:0030154">
    <property type="term" value="P:cell differentiation"/>
    <property type="evidence" value="ECO:0007669"/>
    <property type="project" value="TreeGrafter"/>
</dbReference>
<proteinExistence type="predicted"/>
<evidence type="ECO:0000313" key="7">
    <source>
        <dbReference type="Proteomes" id="UP000275846"/>
    </source>
</evidence>
<evidence type="ECO:0000256" key="2">
    <source>
        <dbReference type="ARBA" id="ARBA00023125"/>
    </source>
</evidence>
<keyword evidence="3 4" id="KW-0539">Nucleus</keyword>
<name>A0A183SQT9_SCHSO</name>
<dbReference type="GO" id="GO:0000978">
    <property type="term" value="F:RNA polymerase II cis-regulatory region sequence-specific DNA binding"/>
    <property type="evidence" value="ECO:0007669"/>
    <property type="project" value="TreeGrafter"/>
</dbReference>
<sequence>MVAGKRDERVKRPMNAFMVWSRGQRRRMAQENPKMHNSEISKRLGTMWKALNESDKKPFIDEAKRLRANHMSQYPDYKYRPRRRHRPLEKQKKAVAAMAAATVSGLFSASEISGQLSSVNPFMDPHKLRAPDNFLAFAKDIRRHPLLPPTDYTFQRPFTSAPGSAYLYGLTIANQNNLGPGSSTPVGFESMFQGSYLNGPVGSGNGFGAENHFPYYHPPERNRHRNSVTGIYGFPADSPLHDGQPLELPSSCHTTGNSSESALNFIHASISIPPVTCGLDSCVIAGKSSNCSSTPFLQTGFAANPMSLNAEKLSTFSDTWIDGSAYQYPRAPDIYSSATDQPEFEVKLF</sequence>
<feature type="DNA-binding region" description="HMG box" evidence="4">
    <location>
        <begin position="10"/>
        <end position="78"/>
    </location>
</feature>
<protein>
    <submittedName>
        <fullName evidence="8">HMG box domain-containing protein</fullName>
    </submittedName>
</protein>
<dbReference type="GO" id="GO:0005634">
    <property type="term" value="C:nucleus"/>
    <property type="evidence" value="ECO:0007669"/>
    <property type="project" value="UniProtKB-SubCell"/>
</dbReference>
<dbReference type="GO" id="GO:0001228">
    <property type="term" value="F:DNA-binding transcription activator activity, RNA polymerase II-specific"/>
    <property type="evidence" value="ECO:0007669"/>
    <property type="project" value="TreeGrafter"/>
</dbReference>
<dbReference type="PANTHER" id="PTHR10270">
    <property type="entry name" value="SOX TRANSCRIPTION FACTOR"/>
    <property type="match status" value="1"/>
</dbReference>
<dbReference type="AlphaFoldDB" id="A0A183SQT9"/>
<dbReference type="EMBL" id="UYSU01033761">
    <property type="protein sequence ID" value="VDL92972.1"/>
    <property type="molecule type" value="Genomic_DNA"/>
</dbReference>
<dbReference type="FunFam" id="1.10.30.10:FF:000002">
    <property type="entry name" value="transcription factor Sox-2"/>
    <property type="match status" value="1"/>
</dbReference>
<reference evidence="6 7" key="2">
    <citation type="submission" date="2018-11" db="EMBL/GenBank/DDBJ databases">
        <authorList>
            <consortium name="Pathogen Informatics"/>
        </authorList>
    </citation>
    <scope>NUCLEOTIDE SEQUENCE [LARGE SCALE GENOMIC DNA]</scope>
    <source>
        <strain evidence="6 7">NST_G2</strain>
    </source>
</reference>
<dbReference type="Proteomes" id="UP000275846">
    <property type="component" value="Unassembled WGS sequence"/>
</dbReference>
<dbReference type="Pfam" id="PF00505">
    <property type="entry name" value="HMG_box"/>
    <property type="match status" value="1"/>
</dbReference>
<dbReference type="Gene3D" id="1.10.30.10">
    <property type="entry name" value="High mobility group box domain"/>
    <property type="match status" value="1"/>
</dbReference>
<evidence type="ECO:0000256" key="4">
    <source>
        <dbReference type="PROSITE-ProRule" id="PRU00267"/>
    </source>
</evidence>
<keyword evidence="7" id="KW-1185">Reference proteome</keyword>
<evidence type="ECO:0000256" key="1">
    <source>
        <dbReference type="ARBA" id="ARBA00004123"/>
    </source>
</evidence>
<dbReference type="STRING" id="70667.A0A183SQT9"/>
<dbReference type="SMART" id="SM00398">
    <property type="entry name" value="HMG"/>
    <property type="match status" value="1"/>
</dbReference>
<keyword evidence="2 4" id="KW-0238">DNA-binding</keyword>
<evidence type="ECO:0000313" key="8">
    <source>
        <dbReference type="WBParaSite" id="SSLN_0000679601-mRNA-1"/>
    </source>
</evidence>
<dbReference type="CDD" id="cd22028">
    <property type="entry name" value="HMG-box_SoxA_SoxB_SoxG"/>
    <property type="match status" value="1"/>
</dbReference>
<accession>A0A183SQT9</accession>
<dbReference type="SUPFAM" id="SSF47095">
    <property type="entry name" value="HMG-box"/>
    <property type="match status" value="1"/>
</dbReference>
<dbReference type="PANTHER" id="PTHR10270:SF324">
    <property type="entry name" value="SOX DOMAIN-CONTAINING PROTEIN DICHAETE-RELATED"/>
    <property type="match status" value="1"/>
</dbReference>
<evidence type="ECO:0000256" key="3">
    <source>
        <dbReference type="ARBA" id="ARBA00023242"/>
    </source>
</evidence>
<comment type="subcellular location">
    <subcellularLocation>
        <location evidence="1">Nucleus</location>
    </subcellularLocation>
</comment>
<dbReference type="InterPro" id="IPR009071">
    <property type="entry name" value="HMG_box_dom"/>
</dbReference>
<feature type="domain" description="HMG box" evidence="5">
    <location>
        <begin position="10"/>
        <end position="78"/>
    </location>
</feature>
<organism evidence="8">
    <name type="scientific">Schistocephalus solidus</name>
    <name type="common">Tapeworm</name>
    <dbReference type="NCBI Taxonomy" id="70667"/>
    <lineage>
        <taxon>Eukaryota</taxon>
        <taxon>Metazoa</taxon>
        <taxon>Spiralia</taxon>
        <taxon>Lophotrochozoa</taxon>
        <taxon>Platyhelminthes</taxon>
        <taxon>Cestoda</taxon>
        <taxon>Eucestoda</taxon>
        <taxon>Diphyllobothriidea</taxon>
        <taxon>Diphyllobothriidae</taxon>
        <taxon>Schistocephalus</taxon>
    </lineage>
</organism>
<evidence type="ECO:0000259" key="5">
    <source>
        <dbReference type="PROSITE" id="PS50118"/>
    </source>
</evidence>
<reference evidence="8" key="1">
    <citation type="submission" date="2016-06" db="UniProtKB">
        <authorList>
            <consortium name="WormBaseParasite"/>
        </authorList>
    </citation>
    <scope>IDENTIFICATION</scope>
</reference>
<dbReference type="InterPro" id="IPR036910">
    <property type="entry name" value="HMG_box_dom_sf"/>
</dbReference>
<dbReference type="WBParaSite" id="SSLN_0000679601-mRNA-1">
    <property type="protein sequence ID" value="SSLN_0000679601-mRNA-1"/>
    <property type="gene ID" value="SSLN_0000679601"/>
</dbReference>
<gene>
    <name evidence="6" type="ORF">SSLN_LOCUS6587</name>
</gene>
<evidence type="ECO:0000313" key="6">
    <source>
        <dbReference type="EMBL" id="VDL92972.1"/>
    </source>
</evidence>
<dbReference type="PROSITE" id="PS50118">
    <property type="entry name" value="HMG_BOX_2"/>
    <property type="match status" value="1"/>
</dbReference>
<dbReference type="InterPro" id="IPR050140">
    <property type="entry name" value="SRY-related_HMG-box_TF-like"/>
</dbReference>
<dbReference type="OrthoDB" id="6247875at2759"/>